<keyword evidence="2" id="KW-1185">Reference proteome</keyword>
<organism evidence="1 2">
    <name type="scientific">Bauhinia variegata</name>
    <name type="common">Purple orchid tree</name>
    <name type="synonym">Phanera variegata</name>
    <dbReference type="NCBI Taxonomy" id="167791"/>
    <lineage>
        <taxon>Eukaryota</taxon>
        <taxon>Viridiplantae</taxon>
        <taxon>Streptophyta</taxon>
        <taxon>Embryophyta</taxon>
        <taxon>Tracheophyta</taxon>
        <taxon>Spermatophyta</taxon>
        <taxon>Magnoliopsida</taxon>
        <taxon>eudicotyledons</taxon>
        <taxon>Gunneridae</taxon>
        <taxon>Pentapetalae</taxon>
        <taxon>rosids</taxon>
        <taxon>fabids</taxon>
        <taxon>Fabales</taxon>
        <taxon>Fabaceae</taxon>
        <taxon>Cercidoideae</taxon>
        <taxon>Cercideae</taxon>
        <taxon>Bauhiniinae</taxon>
        <taxon>Bauhinia</taxon>
    </lineage>
</organism>
<proteinExistence type="predicted"/>
<name>A0ACB9PQQ1_BAUVA</name>
<protein>
    <submittedName>
        <fullName evidence="1">Uncharacterized protein</fullName>
    </submittedName>
</protein>
<accession>A0ACB9PQQ1</accession>
<gene>
    <name evidence="1" type="ORF">L6164_004811</name>
</gene>
<evidence type="ECO:0000313" key="2">
    <source>
        <dbReference type="Proteomes" id="UP000828941"/>
    </source>
</evidence>
<comment type="caution">
    <text evidence="1">The sequence shown here is derived from an EMBL/GenBank/DDBJ whole genome shotgun (WGS) entry which is preliminary data.</text>
</comment>
<sequence>MVLYVTYMQRSISIRDLNRLQSVHDPAVGCRRSNFLNQGICVQTSYKCTSRLLNHRPPTSFHKHLKSEIFFVSSKQSLPVADNRDLSLSN</sequence>
<reference evidence="1 2" key="1">
    <citation type="journal article" date="2022" name="DNA Res.">
        <title>Chromosomal-level genome assembly of the orchid tree Bauhinia variegata (Leguminosae; Cercidoideae) supports the allotetraploid origin hypothesis of Bauhinia.</title>
        <authorList>
            <person name="Zhong Y."/>
            <person name="Chen Y."/>
            <person name="Zheng D."/>
            <person name="Pang J."/>
            <person name="Liu Y."/>
            <person name="Luo S."/>
            <person name="Meng S."/>
            <person name="Qian L."/>
            <person name="Wei D."/>
            <person name="Dai S."/>
            <person name="Zhou R."/>
        </authorList>
    </citation>
    <scope>NUCLEOTIDE SEQUENCE [LARGE SCALE GENOMIC DNA]</scope>
    <source>
        <strain evidence="1">BV-YZ2020</strain>
    </source>
</reference>
<dbReference type="EMBL" id="CM039428">
    <property type="protein sequence ID" value="KAI4350349.1"/>
    <property type="molecule type" value="Genomic_DNA"/>
</dbReference>
<dbReference type="Proteomes" id="UP000828941">
    <property type="component" value="Chromosome 3"/>
</dbReference>
<evidence type="ECO:0000313" key="1">
    <source>
        <dbReference type="EMBL" id="KAI4350349.1"/>
    </source>
</evidence>